<proteinExistence type="predicted"/>
<evidence type="ECO:0000313" key="2">
    <source>
        <dbReference type="EMBL" id="GES91526.1"/>
    </source>
</evidence>
<dbReference type="Proteomes" id="UP000615446">
    <property type="component" value="Unassembled WGS sequence"/>
</dbReference>
<evidence type="ECO:0000256" key="1">
    <source>
        <dbReference type="SAM" id="MobiDB-lite"/>
    </source>
</evidence>
<dbReference type="AlphaFoldDB" id="A0A8H3LS69"/>
<sequence>MVIHTCDRCDKNFPKLWKLRRHQERQFQCCQKIILKVIQPLPALLVLPIIQSPKNQENDPKTDKFIDRHARKPREHMKTWGVRLHRKWFKVTGEELDLPLNLKECQRLHHELLQADDEAFEENIPQKAGPSEVEQQDA</sequence>
<name>A0A8H3LS69_9GLOM</name>
<evidence type="ECO:0000313" key="3">
    <source>
        <dbReference type="Proteomes" id="UP000615446"/>
    </source>
</evidence>
<dbReference type="EMBL" id="BLAL01000205">
    <property type="protein sequence ID" value="GES91526.1"/>
    <property type="molecule type" value="Genomic_DNA"/>
</dbReference>
<gene>
    <name evidence="2" type="ORF">RCL2_001833500</name>
</gene>
<evidence type="ECO:0008006" key="4">
    <source>
        <dbReference type="Google" id="ProtNLM"/>
    </source>
</evidence>
<feature type="region of interest" description="Disordered" evidence="1">
    <location>
        <begin position="119"/>
        <end position="138"/>
    </location>
</feature>
<accession>A0A8H3LS69</accession>
<organism evidence="2 3">
    <name type="scientific">Rhizophagus clarus</name>
    <dbReference type="NCBI Taxonomy" id="94130"/>
    <lineage>
        <taxon>Eukaryota</taxon>
        <taxon>Fungi</taxon>
        <taxon>Fungi incertae sedis</taxon>
        <taxon>Mucoromycota</taxon>
        <taxon>Glomeromycotina</taxon>
        <taxon>Glomeromycetes</taxon>
        <taxon>Glomerales</taxon>
        <taxon>Glomeraceae</taxon>
        <taxon>Rhizophagus</taxon>
    </lineage>
</organism>
<protein>
    <recommendedName>
        <fullName evidence="4">C2H2-type domain-containing protein</fullName>
    </recommendedName>
</protein>
<reference evidence="2" key="1">
    <citation type="submission" date="2019-10" db="EMBL/GenBank/DDBJ databases">
        <title>Conservation and host-specific expression of non-tandemly repeated heterogenous ribosome RNA gene in arbuscular mycorrhizal fungi.</title>
        <authorList>
            <person name="Maeda T."/>
            <person name="Kobayashi Y."/>
            <person name="Nakagawa T."/>
            <person name="Ezawa T."/>
            <person name="Yamaguchi K."/>
            <person name="Bino T."/>
            <person name="Nishimoto Y."/>
            <person name="Shigenobu S."/>
            <person name="Kawaguchi M."/>
        </authorList>
    </citation>
    <scope>NUCLEOTIDE SEQUENCE</scope>
    <source>
        <strain evidence="2">HR1</strain>
    </source>
</reference>
<comment type="caution">
    <text evidence="2">The sequence shown here is derived from an EMBL/GenBank/DDBJ whole genome shotgun (WGS) entry which is preliminary data.</text>
</comment>
<dbReference type="OrthoDB" id="2416758at2759"/>